<dbReference type="GeneID" id="36833210"/>
<name>A0A2U9IHR0_9CREN</name>
<dbReference type="Pfam" id="PF00082">
    <property type="entry name" value="Peptidase_S8"/>
    <property type="match status" value="1"/>
</dbReference>
<dbReference type="PIRSF" id="PIRSF032623">
    <property type="entry name" value="Peptidase_SSO2181_prd"/>
    <property type="match status" value="1"/>
</dbReference>
<dbReference type="CDD" id="cd11377">
    <property type="entry name" value="Pro-peptidase_S53"/>
    <property type="match status" value="1"/>
</dbReference>
<dbReference type="KEGG" id="abri:DFR85_13600"/>
<dbReference type="Pfam" id="PF09286">
    <property type="entry name" value="Pro-kuma_activ"/>
    <property type="match status" value="1"/>
</dbReference>
<dbReference type="InterPro" id="IPR000209">
    <property type="entry name" value="Peptidase_S8/S53_dom"/>
</dbReference>
<reference evidence="11 12" key="1">
    <citation type="submission" date="2018-05" db="EMBL/GenBank/DDBJ databases">
        <title>Complete Genome Sequences of Extremely Thermoacidophilic, Metal-Mobilizing Type-Strain Members of the Archaeal Family Sulfolobaceae: Acidianus brierleyi DSM-1651T, Acidianus sulfidivorans DSM-18786T, Metallosphaera hakonensis DSM-7519T, and Metallosphaera prunae DSM-10039T.</title>
        <authorList>
            <person name="Counts J.A."/>
            <person name="Kelly R.M."/>
        </authorList>
    </citation>
    <scope>NUCLEOTIDE SEQUENCE [LARGE SCALE GENOMIC DNA]</scope>
    <source>
        <strain evidence="11 12">DSM 1651</strain>
    </source>
</reference>
<accession>A0A2U9IHR0</accession>
<keyword evidence="9" id="KW-0472">Membrane</keyword>
<evidence type="ECO:0000256" key="8">
    <source>
        <dbReference type="SAM" id="Coils"/>
    </source>
</evidence>
<dbReference type="PANTHER" id="PTHR14218:SF15">
    <property type="entry name" value="TRIPEPTIDYL-PEPTIDASE 1"/>
    <property type="match status" value="1"/>
</dbReference>
<comment type="cofactor">
    <cofactor evidence="1">
        <name>Ca(2+)</name>
        <dbReference type="ChEBI" id="CHEBI:29108"/>
    </cofactor>
</comment>
<evidence type="ECO:0000256" key="1">
    <source>
        <dbReference type="ARBA" id="ARBA00001913"/>
    </source>
</evidence>
<evidence type="ECO:0000256" key="6">
    <source>
        <dbReference type="ARBA" id="ARBA00022837"/>
    </source>
</evidence>
<keyword evidence="6" id="KW-0106">Calcium</keyword>
<dbReference type="GO" id="GO:0046872">
    <property type="term" value="F:metal ion binding"/>
    <property type="evidence" value="ECO:0007669"/>
    <property type="project" value="UniProtKB-KW"/>
</dbReference>
<evidence type="ECO:0000313" key="12">
    <source>
        <dbReference type="Proteomes" id="UP000248044"/>
    </source>
</evidence>
<keyword evidence="5" id="KW-0720">Serine protease</keyword>
<dbReference type="InterPro" id="IPR050819">
    <property type="entry name" value="Tripeptidyl-peptidase_I"/>
</dbReference>
<dbReference type="InterPro" id="IPR036852">
    <property type="entry name" value="Peptidase_S8/S53_dom_sf"/>
</dbReference>
<dbReference type="CDD" id="cd04056">
    <property type="entry name" value="Peptidases_S53"/>
    <property type="match status" value="1"/>
</dbReference>
<organism evidence="11 12">
    <name type="scientific">Acidianus brierleyi</name>
    <dbReference type="NCBI Taxonomy" id="41673"/>
    <lineage>
        <taxon>Archaea</taxon>
        <taxon>Thermoproteota</taxon>
        <taxon>Thermoprotei</taxon>
        <taxon>Sulfolobales</taxon>
        <taxon>Sulfolobaceae</taxon>
        <taxon>Acidianus</taxon>
    </lineage>
</organism>
<dbReference type="RefSeq" id="WP_110271352.1">
    <property type="nucleotide sequence ID" value="NZ_CP029289.2"/>
</dbReference>
<proteinExistence type="predicted"/>
<dbReference type="InterPro" id="IPR023828">
    <property type="entry name" value="Peptidase_S8_Ser-AS"/>
</dbReference>
<dbReference type="Pfam" id="PF17957">
    <property type="entry name" value="Big_7"/>
    <property type="match status" value="1"/>
</dbReference>
<dbReference type="GO" id="GO:0008240">
    <property type="term" value="F:tripeptidyl-peptidase activity"/>
    <property type="evidence" value="ECO:0007669"/>
    <property type="project" value="TreeGrafter"/>
</dbReference>
<evidence type="ECO:0000256" key="9">
    <source>
        <dbReference type="SAM" id="Phobius"/>
    </source>
</evidence>
<feature type="transmembrane region" description="Helical" evidence="9">
    <location>
        <begin position="1278"/>
        <end position="1297"/>
    </location>
</feature>
<dbReference type="Gene3D" id="2.60.40.10">
    <property type="entry name" value="Immunoglobulins"/>
    <property type="match status" value="1"/>
</dbReference>
<dbReference type="GO" id="GO:0004252">
    <property type="term" value="F:serine-type endopeptidase activity"/>
    <property type="evidence" value="ECO:0007669"/>
    <property type="project" value="InterPro"/>
</dbReference>
<evidence type="ECO:0000256" key="2">
    <source>
        <dbReference type="ARBA" id="ARBA00022670"/>
    </source>
</evidence>
<dbReference type="InterPro" id="IPR017001">
    <property type="entry name" value="Pept_S53_physarolisin-II_arc"/>
</dbReference>
<keyword evidence="8" id="KW-0175">Coiled coil</keyword>
<evidence type="ECO:0000259" key="10">
    <source>
        <dbReference type="PROSITE" id="PS51695"/>
    </source>
</evidence>
<dbReference type="InterPro" id="IPR013783">
    <property type="entry name" value="Ig-like_fold"/>
</dbReference>
<dbReference type="PANTHER" id="PTHR14218">
    <property type="entry name" value="PROTEASE S8 TRIPEPTIDYL PEPTIDASE I CLN2"/>
    <property type="match status" value="1"/>
</dbReference>
<feature type="domain" description="Peptidase S53" evidence="10">
    <location>
        <begin position="206"/>
        <end position="566"/>
    </location>
</feature>
<evidence type="ECO:0000256" key="4">
    <source>
        <dbReference type="ARBA" id="ARBA00022801"/>
    </source>
</evidence>
<dbReference type="InterPro" id="IPR030400">
    <property type="entry name" value="Sedolisin_dom"/>
</dbReference>
<dbReference type="SUPFAM" id="SSF54897">
    <property type="entry name" value="Protease propeptides/inhibitors"/>
    <property type="match status" value="1"/>
</dbReference>
<sequence>MSPKKILSVVFLIFLVISPTLVFQSFSTSNNTIINNVKPITVKGFHYVGTLPNSSNVTFTVFIPLKNENLIYYYAYQVSNPLSPLYHHFLTKKEVQELFYPIKSFNRTLNYLKNKGFKIILTASDSVIVAQGTVAQVENYLGLYYEKYSNGSVVYYTAYGKPKIDAYIFSSNYTAIYLQHPNFLLTQKTLTQMEKYSRNLTEPFVGYSPKVMQRVYNTTWLYNKGYEGTNYTIGILDFYGDPEIVQQLHYFDKIYNLPNVNLTIVPIGRYEPNLGILTGWAYEISLDVEISHVMAPKSNIVLYVGNNDLDLPAVIAYIDQQDKVDVLSQSFGFEESALIQSPQLLYDIVMLTNMYYALGSAEGITFLASSGDGGGSGYSFGPLGDIAYPSESPFVTAVGGTTTYVDFPNGSYQTAWSSYGFIPFLENEGGSTGGVSIIEPTPWYQWGLSVKGYPNGRMTPDVSANANIYPGIYIIAPGNSSMLIGGTSEASPLTAGLLTVEMQYIHHKIGLFNPLLYYVAKNDYGKAIEPVTFGYNIPWVAKYGYNLVTGWGTINAGELATYLSQIKITPSISIEVNVTNSSGLAPREFYPGQVMYVWANITNGSTITSGNFHVSLETIQGNVTSQKMFYNSTAKLWEAKVIVPQNSNGITFVNVYGDHAIGFTVTFTGFIVEFQQCFLFGPSNGKVPYTAYVYNIYGITMNVTKELNVSVYSYNITTNLYTKVGTYTFNQSSGYIYKIIEINGTFTVIRIPTVYYSGNVSLPEGVYAIEPDQFYGFTFGINGDISQGNWIILSHIVSMPGVVSPGQTIYIDGVPNNFGANITAKLVNPQGIAVSQVSIPPTVIIMDGLGFLTWEGFLKVPSNASPGLYSVLLFSTVPTHNGSRIDGYFYGQLYVSPAVSEVHANVSKYVFEGSQVKIYANITYSNGTEVKYGIFSSIVYPKIYESEATTIELDDEFNVPLYYNSTLNLWVGEFNVPSSQNLGNLTYYGTQYYGGPLEILIFGNAYNGYPTNVTYKDQYTIYALPYTEISNSFLTNVQPFNVYLNNDTLMINKLTIDNAILNNDTIYGDLTITYSNLTNIKIVDSNVTLISSNVRNITVIHGHVNLINSKVQNMILNTSSVDNQDSVISGIYPSLPNITIISPSPLSNITGKFTLTFEIKGSEIKDVQIYINNVSLSILEKIYPYLNVSLNNSDNVSKITLNSTALPDGTYEIKVVAQQADGLTTSKSIVVNFANKLNQEQNQITSLNQSINNIISKANNEINSLKSQMNSLETRNTILTILAIILAIIAIAVAIIVRKR</sequence>
<dbReference type="InterPro" id="IPR015366">
    <property type="entry name" value="S53_propep"/>
</dbReference>
<dbReference type="PROSITE" id="PS51695">
    <property type="entry name" value="SEDOLISIN"/>
    <property type="match status" value="1"/>
</dbReference>
<keyword evidence="2" id="KW-0645">Protease</keyword>
<keyword evidence="4" id="KW-0378">Hydrolase</keyword>
<evidence type="ECO:0000256" key="7">
    <source>
        <dbReference type="ARBA" id="ARBA00023145"/>
    </source>
</evidence>
<evidence type="ECO:0000256" key="3">
    <source>
        <dbReference type="ARBA" id="ARBA00022723"/>
    </source>
</evidence>
<protein>
    <submittedName>
        <fullName evidence="11">Peptidase S53</fullName>
    </submittedName>
</protein>
<feature type="coiled-coil region" evidence="8">
    <location>
        <begin position="1230"/>
        <end position="1275"/>
    </location>
</feature>
<dbReference type="Gene3D" id="3.40.50.200">
    <property type="entry name" value="Peptidase S8/S53 domain"/>
    <property type="match status" value="1"/>
</dbReference>
<dbReference type="GO" id="GO:0006508">
    <property type="term" value="P:proteolysis"/>
    <property type="evidence" value="ECO:0007669"/>
    <property type="project" value="UniProtKB-KW"/>
</dbReference>
<keyword evidence="3" id="KW-0479">Metal-binding</keyword>
<dbReference type="EMBL" id="CP029289">
    <property type="protein sequence ID" value="AWR95474.1"/>
    <property type="molecule type" value="Genomic_DNA"/>
</dbReference>
<gene>
    <name evidence="11" type="ORF">DFR85_13600</name>
</gene>
<keyword evidence="9" id="KW-0812">Transmembrane</keyword>
<evidence type="ECO:0000313" key="11">
    <source>
        <dbReference type="EMBL" id="AWR95474.1"/>
    </source>
</evidence>
<dbReference type="SMART" id="SM00944">
    <property type="entry name" value="Pro-kuma_activ"/>
    <property type="match status" value="1"/>
</dbReference>
<dbReference type="SUPFAM" id="SSF52743">
    <property type="entry name" value="Subtilisin-like"/>
    <property type="match status" value="1"/>
</dbReference>
<keyword evidence="7" id="KW-0865">Zymogen</keyword>
<keyword evidence="9" id="KW-1133">Transmembrane helix</keyword>
<evidence type="ECO:0000256" key="5">
    <source>
        <dbReference type="ARBA" id="ARBA00022825"/>
    </source>
</evidence>
<dbReference type="PROSITE" id="PS00138">
    <property type="entry name" value="SUBTILASE_SER"/>
    <property type="match status" value="1"/>
</dbReference>
<dbReference type="Proteomes" id="UP000248044">
    <property type="component" value="Chromosome"/>
</dbReference>
<dbReference type="OrthoDB" id="56693at2157"/>
<keyword evidence="12" id="KW-1185">Reference proteome</keyword>